<dbReference type="STRING" id="930991.A0A0D0E8L5"/>
<keyword evidence="1" id="KW-0560">Oxidoreductase</keyword>
<name>A0A0D0E8L5_9AGAM</name>
<evidence type="ECO:0000313" key="3">
    <source>
        <dbReference type="Proteomes" id="UP000054538"/>
    </source>
</evidence>
<organism evidence="2 3">
    <name type="scientific">Paxillus rubicundulus Ve08.2h10</name>
    <dbReference type="NCBI Taxonomy" id="930991"/>
    <lineage>
        <taxon>Eukaryota</taxon>
        <taxon>Fungi</taxon>
        <taxon>Dikarya</taxon>
        <taxon>Basidiomycota</taxon>
        <taxon>Agaricomycotina</taxon>
        <taxon>Agaricomycetes</taxon>
        <taxon>Agaricomycetidae</taxon>
        <taxon>Boletales</taxon>
        <taxon>Paxilineae</taxon>
        <taxon>Paxillaceae</taxon>
        <taxon>Paxillus</taxon>
    </lineage>
</organism>
<reference evidence="2 3" key="1">
    <citation type="submission" date="2014-04" db="EMBL/GenBank/DDBJ databases">
        <authorList>
            <consortium name="DOE Joint Genome Institute"/>
            <person name="Kuo A."/>
            <person name="Kohler A."/>
            <person name="Jargeat P."/>
            <person name="Nagy L.G."/>
            <person name="Floudas D."/>
            <person name="Copeland A."/>
            <person name="Barry K.W."/>
            <person name="Cichocki N."/>
            <person name="Veneault-Fourrey C."/>
            <person name="LaButti K."/>
            <person name="Lindquist E.A."/>
            <person name="Lipzen A."/>
            <person name="Lundell T."/>
            <person name="Morin E."/>
            <person name="Murat C."/>
            <person name="Sun H."/>
            <person name="Tunlid A."/>
            <person name="Henrissat B."/>
            <person name="Grigoriev I.V."/>
            <person name="Hibbett D.S."/>
            <person name="Martin F."/>
            <person name="Nordberg H.P."/>
            <person name="Cantor M.N."/>
            <person name="Hua S.X."/>
        </authorList>
    </citation>
    <scope>NUCLEOTIDE SEQUENCE [LARGE SCALE GENOMIC DNA]</scope>
    <source>
        <strain evidence="2 3">Ve08.2h10</strain>
    </source>
</reference>
<dbReference type="EMBL" id="KN824886">
    <property type="protein sequence ID" value="KIK98614.1"/>
    <property type="molecule type" value="Genomic_DNA"/>
</dbReference>
<dbReference type="GO" id="GO:0016491">
    <property type="term" value="F:oxidoreductase activity"/>
    <property type="evidence" value="ECO:0007669"/>
    <property type="project" value="UniProtKB-KW"/>
</dbReference>
<dbReference type="PANTHER" id="PTHR43157">
    <property type="entry name" value="PHOSPHATIDYLINOSITOL-GLYCAN BIOSYNTHESIS CLASS F PROTEIN-RELATED"/>
    <property type="match status" value="1"/>
</dbReference>
<dbReference type="OrthoDB" id="191139at2759"/>
<dbReference type="AlphaFoldDB" id="A0A0D0E8L5"/>
<dbReference type="Gene3D" id="3.40.50.720">
    <property type="entry name" value="NAD(P)-binding Rossmann-like Domain"/>
    <property type="match status" value="1"/>
</dbReference>
<dbReference type="PRINTS" id="PR00081">
    <property type="entry name" value="GDHRDH"/>
</dbReference>
<keyword evidence="3" id="KW-1185">Reference proteome</keyword>
<dbReference type="Proteomes" id="UP000054538">
    <property type="component" value="Unassembled WGS sequence"/>
</dbReference>
<proteinExistence type="predicted"/>
<reference evidence="3" key="2">
    <citation type="submission" date="2015-01" db="EMBL/GenBank/DDBJ databases">
        <title>Evolutionary Origins and Diversification of the Mycorrhizal Mutualists.</title>
        <authorList>
            <consortium name="DOE Joint Genome Institute"/>
            <consortium name="Mycorrhizal Genomics Consortium"/>
            <person name="Kohler A."/>
            <person name="Kuo A."/>
            <person name="Nagy L.G."/>
            <person name="Floudas D."/>
            <person name="Copeland A."/>
            <person name="Barry K.W."/>
            <person name="Cichocki N."/>
            <person name="Veneault-Fourrey C."/>
            <person name="LaButti K."/>
            <person name="Lindquist E.A."/>
            <person name="Lipzen A."/>
            <person name="Lundell T."/>
            <person name="Morin E."/>
            <person name="Murat C."/>
            <person name="Riley R."/>
            <person name="Ohm R."/>
            <person name="Sun H."/>
            <person name="Tunlid A."/>
            <person name="Henrissat B."/>
            <person name="Grigoriev I.V."/>
            <person name="Hibbett D.S."/>
            <person name="Martin F."/>
        </authorList>
    </citation>
    <scope>NUCLEOTIDE SEQUENCE [LARGE SCALE GENOMIC DNA]</scope>
    <source>
        <strain evidence="3">Ve08.2h10</strain>
    </source>
</reference>
<dbReference type="HOGENOM" id="CLU_010194_44_6_1"/>
<protein>
    <recommendedName>
        <fullName evidence="4">NAD(P)-binding protein</fullName>
    </recommendedName>
</protein>
<accession>A0A0D0E8L5</accession>
<dbReference type="SUPFAM" id="SSF51735">
    <property type="entry name" value="NAD(P)-binding Rossmann-fold domains"/>
    <property type="match status" value="1"/>
</dbReference>
<evidence type="ECO:0000313" key="2">
    <source>
        <dbReference type="EMBL" id="KIK98614.1"/>
    </source>
</evidence>
<dbReference type="Pfam" id="PF00106">
    <property type="entry name" value="adh_short"/>
    <property type="match status" value="1"/>
</dbReference>
<dbReference type="InterPro" id="IPR002347">
    <property type="entry name" value="SDR_fam"/>
</dbReference>
<sequence length="321" mass="34951">MGLFSKSFNPVTDLPDLSGKVVIVTGGNAGIGYATVKHLARKGATVYMAARNKSKAEEAIAKLQQEGLAPGNGQVIWLELDLSDARNAKTAAQEFMSKEKRLDVLIHNAAVLVEAYKLTPDGVQDIMVVNAISPFVLTRELLPVLKQTAAEPASDVRIIVVASAGHELVSGKPRFRNIDDINNEYKSALSPSFARYCYSKLANILYASELQRRLNTEAPSITVISLHPGAVNTFSRKPQLKKILWLVNILAYPFFVHPDVGGYTSAIAAASPEVAQNRDKYKGAYLVPVGKLQKPSQMACDEGLAKELWETIESFLVDKAI</sequence>
<dbReference type="PANTHER" id="PTHR43157:SF31">
    <property type="entry name" value="PHOSPHATIDYLINOSITOL-GLYCAN BIOSYNTHESIS CLASS F PROTEIN"/>
    <property type="match status" value="1"/>
</dbReference>
<gene>
    <name evidence="2" type="ORF">PAXRUDRAFT_823658</name>
</gene>
<dbReference type="InParanoid" id="A0A0D0E8L5"/>
<evidence type="ECO:0000256" key="1">
    <source>
        <dbReference type="ARBA" id="ARBA00023002"/>
    </source>
</evidence>
<dbReference type="InterPro" id="IPR036291">
    <property type="entry name" value="NAD(P)-bd_dom_sf"/>
</dbReference>
<evidence type="ECO:0008006" key="4">
    <source>
        <dbReference type="Google" id="ProtNLM"/>
    </source>
</evidence>